<evidence type="ECO:0000313" key="1">
    <source>
        <dbReference type="EMBL" id="AHB68394.1"/>
    </source>
</evidence>
<organism evidence="1 2">
    <name type="scientific">Cronobacter malonaticus</name>
    <dbReference type="NCBI Taxonomy" id="413503"/>
    <lineage>
        <taxon>Bacteria</taxon>
        <taxon>Pseudomonadati</taxon>
        <taxon>Pseudomonadota</taxon>
        <taxon>Gammaproteobacteria</taxon>
        <taxon>Enterobacterales</taxon>
        <taxon>Enterobacteriaceae</taxon>
        <taxon>Cronobacter</taxon>
    </lineage>
</organism>
<protein>
    <submittedName>
        <fullName evidence="1">Uncharacterized protein</fullName>
    </submittedName>
</protein>
<name>V5TUZ2_9ENTR</name>
<accession>V5TUZ2</accession>
<dbReference type="KEGG" id="csi:P262_00041"/>
<gene>
    <name evidence="1" type="ORF">P262_00041</name>
</gene>
<dbReference type="Proteomes" id="UP000018545">
    <property type="component" value="Chromosome"/>
</dbReference>
<dbReference type="AlphaFoldDB" id="V5TUZ2"/>
<sequence>MIALFCHQIFLTNSAKYVVHVAFLPRLFATRVNIISRDYYGTVR</sequence>
<proteinExistence type="predicted"/>
<evidence type="ECO:0000313" key="2">
    <source>
        <dbReference type="Proteomes" id="UP000018545"/>
    </source>
</evidence>
<dbReference type="EMBL" id="CP006731">
    <property type="protein sequence ID" value="AHB68394.1"/>
    <property type="molecule type" value="Genomic_DNA"/>
</dbReference>
<reference evidence="1 2" key="1">
    <citation type="journal article" date="2014" name="Genome Announc.">
        <title>Complete Genome Sequence of Cronobacter sakazakii Strain CMCC 45402.</title>
        <authorList>
            <person name="Zhao Z."/>
            <person name="Wang L."/>
            <person name="Wang B."/>
            <person name="Liang H."/>
            <person name="Ye Q."/>
            <person name="Zeng M."/>
        </authorList>
    </citation>
    <scope>NUCLEOTIDE SEQUENCE [LARGE SCALE GENOMIC DNA]</scope>
    <source>
        <strain evidence="2">45402</strain>
    </source>
</reference>
<dbReference type="HOGENOM" id="CLU_3215146_0_0_6"/>